<name>A0ABS9TQL1_9PSEU</name>
<evidence type="ECO:0000256" key="2">
    <source>
        <dbReference type="SAM" id="MobiDB-lite"/>
    </source>
</evidence>
<protein>
    <recommendedName>
        <fullName evidence="1">Putative membrane protein insertion efficiency factor</fullName>
    </recommendedName>
</protein>
<dbReference type="PANTHER" id="PTHR33383:SF1">
    <property type="entry name" value="MEMBRANE PROTEIN INSERTION EFFICIENCY FACTOR-RELATED"/>
    <property type="match status" value="1"/>
</dbReference>
<dbReference type="RefSeq" id="WP_241041618.1">
    <property type="nucleotide sequence ID" value="NZ_BAAAJF010000016.1"/>
</dbReference>
<keyword evidence="1" id="KW-1003">Cell membrane</keyword>
<evidence type="ECO:0000313" key="4">
    <source>
        <dbReference type="Proteomes" id="UP001299970"/>
    </source>
</evidence>
<reference evidence="3 4" key="1">
    <citation type="submission" date="2022-03" db="EMBL/GenBank/DDBJ databases">
        <title>Pseudonocardia alaer sp. nov., a novel actinomycete isolated from reed forest soil.</title>
        <authorList>
            <person name="Wang L."/>
        </authorList>
    </citation>
    <scope>NUCLEOTIDE SEQUENCE [LARGE SCALE GENOMIC DNA]</scope>
    <source>
        <strain evidence="3 4">Y-16303</strain>
    </source>
</reference>
<comment type="function">
    <text evidence="1">Could be involved in insertion of integral membrane proteins into the membrane.</text>
</comment>
<dbReference type="Pfam" id="PF01809">
    <property type="entry name" value="YidD"/>
    <property type="match status" value="1"/>
</dbReference>
<evidence type="ECO:0000313" key="3">
    <source>
        <dbReference type="EMBL" id="MCH6170816.1"/>
    </source>
</evidence>
<dbReference type="SMART" id="SM01234">
    <property type="entry name" value="Haemolytic"/>
    <property type="match status" value="1"/>
</dbReference>
<dbReference type="InterPro" id="IPR002696">
    <property type="entry name" value="Membr_insert_effic_factor_YidD"/>
</dbReference>
<dbReference type="NCBIfam" id="TIGR00278">
    <property type="entry name" value="membrane protein insertion efficiency factor YidD"/>
    <property type="match status" value="1"/>
</dbReference>
<evidence type="ECO:0000256" key="1">
    <source>
        <dbReference type="HAMAP-Rule" id="MF_00386"/>
    </source>
</evidence>
<gene>
    <name evidence="3" type="primary">yidD</name>
    <name evidence="3" type="ORF">MMF94_34370</name>
</gene>
<dbReference type="HAMAP" id="MF_00386">
    <property type="entry name" value="UPF0161_YidD"/>
    <property type="match status" value="1"/>
</dbReference>
<proteinExistence type="inferred from homology"/>
<organism evidence="3 4">
    <name type="scientific">Pseudonocardia alaniniphila</name>
    <dbReference type="NCBI Taxonomy" id="75291"/>
    <lineage>
        <taxon>Bacteria</taxon>
        <taxon>Bacillati</taxon>
        <taxon>Actinomycetota</taxon>
        <taxon>Actinomycetes</taxon>
        <taxon>Pseudonocardiales</taxon>
        <taxon>Pseudonocardiaceae</taxon>
        <taxon>Pseudonocardia</taxon>
    </lineage>
</organism>
<dbReference type="Proteomes" id="UP001299970">
    <property type="component" value="Unassembled WGS sequence"/>
</dbReference>
<comment type="similarity">
    <text evidence="1">Belongs to the UPF0161 family.</text>
</comment>
<dbReference type="EMBL" id="JAKXMK010000036">
    <property type="protein sequence ID" value="MCH6170816.1"/>
    <property type="molecule type" value="Genomic_DNA"/>
</dbReference>
<feature type="region of interest" description="Disordered" evidence="2">
    <location>
        <begin position="71"/>
        <end position="95"/>
    </location>
</feature>
<comment type="caution">
    <text evidence="3">The sequence shown here is derived from an EMBL/GenBank/DDBJ whole genome shotgun (WGS) entry which is preliminary data.</text>
</comment>
<comment type="subcellular location">
    <subcellularLocation>
        <location evidence="1">Cell membrane</location>
        <topology evidence="1">Peripheral membrane protein</topology>
        <orientation evidence="1">Cytoplasmic side</orientation>
    </subcellularLocation>
</comment>
<keyword evidence="1" id="KW-0472">Membrane</keyword>
<sequence>MTDGARRSVVTRALIGLLHFYQHWISPALPPTCRFYPSCSAYAIEALQVHGVLRGSWLTLRRLLRCAPWHPGGIDPVPPRRSRSARNHLEEQAPC</sequence>
<dbReference type="PANTHER" id="PTHR33383">
    <property type="entry name" value="MEMBRANE PROTEIN INSERTION EFFICIENCY FACTOR-RELATED"/>
    <property type="match status" value="1"/>
</dbReference>
<accession>A0ABS9TQL1</accession>
<keyword evidence="4" id="KW-1185">Reference proteome</keyword>